<gene>
    <name evidence="2" type="ORF">F8M41_003001</name>
</gene>
<proteinExistence type="predicted"/>
<protein>
    <submittedName>
        <fullName evidence="2">Uncharacterized protein</fullName>
    </submittedName>
</protein>
<dbReference type="OrthoDB" id="2481312at2759"/>
<evidence type="ECO:0000313" key="2">
    <source>
        <dbReference type="EMBL" id="KAF0445953.1"/>
    </source>
</evidence>
<keyword evidence="3" id="KW-1185">Reference proteome</keyword>
<comment type="caution">
    <text evidence="2">The sequence shown here is derived from an EMBL/GenBank/DDBJ whole genome shotgun (WGS) entry which is preliminary data.</text>
</comment>
<evidence type="ECO:0000256" key="1">
    <source>
        <dbReference type="SAM" id="MobiDB-lite"/>
    </source>
</evidence>
<accession>A0A8H3XED9</accession>
<feature type="region of interest" description="Disordered" evidence="1">
    <location>
        <begin position="94"/>
        <end position="114"/>
    </location>
</feature>
<evidence type="ECO:0000313" key="3">
    <source>
        <dbReference type="Proteomes" id="UP000439903"/>
    </source>
</evidence>
<sequence>MVLNNNSNKFNSNSLSNDIHSSKRVQVEDFDDSVEGFCDDFAENLKERVNNNISVMLNDHSSNFESNFEISTGSDCMNVVNSFDDCSREEGEGVLKSNVSQKRSSRKKGKERVDGSLRVNLHSCGLNSNVKE</sequence>
<dbReference type="AlphaFoldDB" id="A0A8H3XED9"/>
<dbReference type="Proteomes" id="UP000439903">
    <property type="component" value="Unassembled WGS sequence"/>
</dbReference>
<dbReference type="EMBL" id="WTPW01001259">
    <property type="protein sequence ID" value="KAF0445953.1"/>
    <property type="molecule type" value="Genomic_DNA"/>
</dbReference>
<name>A0A8H3XED9_GIGMA</name>
<organism evidence="2 3">
    <name type="scientific">Gigaspora margarita</name>
    <dbReference type="NCBI Taxonomy" id="4874"/>
    <lineage>
        <taxon>Eukaryota</taxon>
        <taxon>Fungi</taxon>
        <taxon>Fungi incertae sedis</taxon>
        <taxon>Mucoromycota</taxon>
        <taxon>Glomeromycotina</taxon>
        <taxon>Glomeromycetes</taxon>
        <taxon>Diversisporales</taxon>
        <taxon>Gigasporaceae</taxon>
        <taxon>Gigaspora</taxon>
    </lineage>
</organism>
<reference evidence="2 3" key="1">
    <citation type="journal article" date="2019" name="Environ. Microbiol.">
        <title>At the nexus of three kingdoms: the genome of the mycorrhizal fungus Gigaspora margarita provides insights into plant, endobacterial and fungal interactions.</title>
        <authorList>
            <person name="Venice F."/>
            <person name="Ghignone S."/>
            <person name="Salvioli di Fossalunga A."/>
            <person name="Amselem J."/>
            <person name="Novero M."/>
            <person name="Xianan X."/>
            <person name="Sedzielewska Toro K."/>
            <person name="Morin E."/>
            <person name="Lipzen A."/>
            <person name="Grigoriev I.V."/>
            <person name="Henrissat B."/>
            <person name="Martin F.M."/>
            <person name="Bonfante P."/>
        </authorList>
    </citation>
    <scope>NUCLEOTIDE SEQUENCE [LARGE SCALE GENOMIC DNA]</scope>
    <source>
        <strain evidence="2 3">BEG34</strain>
    </source>
</reference>